<dbReference type="InterPro" id="IPR054262">
    <property type="entry name" value="DUF6993"/>
</dbReference>
<evidence type="ECO:0000313" key="4">
    <source>
        <dbReference type="Proteomes" id="UP000549913"/>
    </source>
</evidence>
<feature type="chain" id="PRO_5039215376" description="DUF6993 domain-containing protein" evidence="1">
    <location>
        <begin position="30"/>
        <end position="165"/>
    </location>
</feature>
<evidence type="ECO:0000256" key="1">
    <source>
        <dbReference type="SAM" id="SignalP"/>
    </source>
</evidence>
<dbReference type="Pfam" id="PF22504">
    <property type="entry name" value="DUF6993"/>
    <property type="match status" value="1"/>
</dbReference>
<evidence type="ECO:0000259" key="2">
    <source>
        <dbReference type="Pfam" id="PF22504"/>
    </source>
</evidence>
<keyword evidence="1" id="KW-0732">Signal</keyword>
<dbReference type="PROSITE" id="PS51257">
    <property type="entry name" value="PROKAR_LIPOPROTEIN"/>
    <property type="match status" value="1"/>
</dbReference>
<reference evidence="3 4" key="1">
    <citation type="submission" date="2020-07" db="EMBL/GenBank/DDBJ databases">
        <title>Sequencing the genomes of 1000 actinobacteria strains.</title>
        <authorList>
            <person name="Klenk H.-P."/>
        </authorList>
    </citation>
    <scope>NUCLEOTIDE SEQUENCE [LARGE SCALE GENOMIC DNA]</scope>
    <source>
        <strain evidence="3 4">DSM 26474</strain>
    </source>
</reference>
<dbReference type="EMBL" id="JACCBM010000001">
    <property type="protein sequence ID" value="NYD70761.1"/>
    <property type="molecule type" value="Genomic_DNA"/>
</dbReference>
<dbReference type="Proteomes" id="UP000549913">
    <property type="component" value="Unassembled WGS sequence"/>
</dbReference>
<feature type="signal peptide" evidence="1">
    <location>
        <begin position="1"/>
        <end position="29"/>
    </location>
</feature>
<protein>
    <recommendedName>
        <fullName evidence="2">DUF6993 domain-containing protein</fullName>
    </recommendedName>
</protein>
<gene>
    <name evidence="3" type="ORF">BJ984_001919</name>
</gene>
<name>A0A852SPI3_9MICO</name>
<dbReference type="AlphaFoldDB" id="A0A852SPI3"/>
<evidence type="ECO:0000313" key="3">
    <source>
        <dbReference type="EMBL" id="NYD70761.1"/>
    </source>
</evidence>
<dbReference type="RefSeq" id="WP_179547838.1">
    <property type="nucleotide sequence ID" value="NZ_BSEW01000001.1"/>
</dbReference>
<keyword evidence="4" id="KW-1185">Reference proteome</keyword>
<comment type="caution">
    <text evidence="3">The sequence shown here is derived from an EMBL/GenBank/DDBJ whole genome shotgun (WGS) entry which is preliminary data.</text>
</comment>
<sequence length="165" mass="16722">MQTRRAGAPARRWAVAVVVPVALVGLLSACTPDAEPAPSASAAPSVTAAPTETAAAPAALNPEGSAADNKAFFDQVNQALVAGNPAAGGVEFTSNLRTNGFDIAAMQVTPDITTVGVAADSIQFSVLWKNECLIGQYGHGAYTSTVAPVLGTGQCLIGQTRAIDW</sequence>
<proteinExistence type="predicted"/>
<organism evidence="3 4">
    <name type="scientific">Herbiconiux flava</name>
    <dbReference type="NCBI Taxonomy" id="881268"/>
    <lineage>
        <taxon>Bacteria</taxon>
        <taxon>Bacillati</taxon>
        <taxon>Actinomycetota</taxon>
        <taxon>Actinomycetes</taxon>
        <taxon>Micrococcales</taxon>
        <taxon>Microbacteriaceae</taxon>
        <taxon>Herbiconiux</taxon>
    </lineage>
</organism>
<accession>A0A852SPI3</accession>
<feature type="domain" description="DUF6993" evidence="2">
    <location>
        <begin position="77"/>
        <end position="159"/>
    </location>
</feature>